<evidence type="ECO:0000256" key="3">
    <source>
        <dbReference type="ARBA" id="ARBA00022833"/>
    </source>
</evidence>
<dbReference type="OMA" id="RSHWFTH"/>
<dbReference type="Gramene" id="Kaladp0095s0493.1.v1.1">
    <property type="protein sequence ID" value="Kaladp0095s0493.1.v1.1"/>
    <property type="gene ID" value="Kaladp0095s0493.v1.1"/>
</dbReference>
<dbReference type="Gramene" id="Kaladp0095s0493.5.v1.1">
    <property type="protein sequence ID" value="Kaladp0095s0493.5.v1.1"/>
    <property type="gene ID" value="Kaladp0095s0493.v1.1"/>
</dbReference>
<keyword evidence="9" id="KW-1185">Reference proteome</keyword>
<feature type="transmembrane region" description="Helical" evidence="6">
    <location>
        <begin position="102"/>
        <end position="125"/>
    </location>
</feature>
<dbReference type="PROSITE" id="PS50089">
    <property type="entry name" value="ZF_RING_2"/>
    <property type="match status" value="1"/>
</dbReference>
<dbReference type="InterPro" id="IPR011016">
    <property type="entry name" value="Znf_RING-CH"/>
</dbReference>
<evidence type="ECO:0000313" key="8">
    <source>
        <dbReference type="EnsemblPlants" id="Kaladp0095s0493.1.v1.1"/>
    </source>
</evidence>
<dbReference type="InterPro" id="IPR001841">
    <property type="entry name" value="Znf_RING"/>
</dbReference>
<protein>
    <recommendedName>
        <fullName evidence="7">RING-type domain-containing protein</fullName>
    </recommendedName>
</protein>
<evidence type="ECO:0000256" key="2">
    <source>
        <dbReference type="ARBA" id="ARBA00022771"/>
    </source>
</evidence>
<accession>A0A7N0UZI9</accession>
<proteinExistence type="predicted"/>
<feature type="region of interest" description="Disordered" evidence="5">
    <location>
        <begin position="70"/>
        <end position="93"/>
    </location>
</feature>
<evidence type="ECO:0000259" key="7">
    <source>
        <dbReference type="PROSITE" id="PS50089"/>
    </source>
</evidence>
<dbReference type="EnsemblPlants" id="Kaladp0095s0493.1.v1.1">
    <property type="protein sequence ID" value="Kaladp0095s0493.1.v1.1"/>
    <property type="gene ID" value="Kaladp0095s0493.v1.1"/>
</dbReference>
<dbReference type="PANTHER" id="PTHR46225">
    <property type="entry name" value="C3H4 TYPE ZINC FINGER PROTEIN"/>
    <property type="match status" value="1"/>
</dbReference>
<dbReference type="Proteomes" id="UP000594263">
    <property type="component" value="Unplaced"/>
</dbReference>
<evidence type="ECO:0000256" key="6">
    <source>
        <dbReference type="SAM" id="Phobius"/>
    </source>
</evidence>
<feature type="transmembrane region" description="Helical" evidence="6">
    <location>
        <begin position="233"/>
        <end position="251"/>
    </location>
</feature>
<dbReference type="PANTHER" id="PTHR46225:SF2">
    <property type="entry name" value="C3H4 TYPE ZINC FINGER PROTEIN"/>
    <property type="match status" value="1"/>
</dbReference>
<feature type="transmembrane region" description="Helical" evidence="6">
    <location>
        <begin position="137"/>
        <end position="155"/>
    </location>
</feature>
<evidence type="ECO:0000256" key="4">
    <source>
        <dbReference type="PROSITE-ProRule" id="PRU00175"/>
    </source>
</evidence>
<keyword evidence="1" id="KW-0479">Metal-binding</keyword>
<dbReference type="SUPFAM" id="SSF57850">
    <property type="entry name" value="RING/U-box"/>
    <property type="match status" value="1"/>
</dbReference>
<keyword evidence="3" id="KW-0862">Zinc</keyword>
<keyword evidence="6" id="KW-0472">Membrane</keyword>
<dbReference type="CDD" id="cd16461">
    <property type="entry name" value="RING-H2_EL5-like"/>
    <property type="match status" value="1"/>
</dbReference>
<dbReference type="AlphaFoldDB" id="A0A7N0UZI9"/>
<keyword evidence="6" id="KW-1133">Transmembrane helix</keyword>
<name>A0A7N0UZI9_KALFE</name>
<dbReference type="EnsemblPlants" id="Kaladp0095s0493.4.v1.1">
    <property type="protein sequence ID" value="Kaladp0095s0493.4.v1.1"/>
    <property type="gene ID" value="Kaladp0095s0493.v1.1"/>
</dbReference>
<reference evidence="8" key="1">
    <citation type="submission" date="2021-01" db="UniProtKB">
        <authorList>
            <consortium name="EnsemblPlants"/>
        </authorList>
    </citation>
    <scope>IDENTIFICATION</scope>
</reference>
<dbReference type="EnsemblPlants" id="Kaladp0095s0493.5.v1.1">
    <property type="protein sequence ID" value="Kaladp0095s0493.5.v1.1"/>
    <property type="gene ID" value="Kaladp0095s0493.v1.1"/>
</dbReference>
<dbReference type="SMART" id="SM00744">
    <property type="entry name" value="RINGv"/>
    <property type="match status" value="1"/>
</dbReference>
<organism evidence="8 9">
    <name type="scientific">Kalanchoe fedtschenkoi</name>
    <name type="common">Lavender scallops</name>
    <name type="synonym">South American air plant</name>
    <dbReference type="NCBI Taxonomy" id="63787"/>
    <lineage>
        <taxon>Eukaryota</taxon>
        <taxon>Viridiplantae</taxon>
        <taxon>Streptophyta</taxon>
        <taxon>Embryophyta</taxon>
        <taxon>Tracheophyta</taxon>
        <taxon>Spermatophyta</taxon>
        <taxon>Magnoliopsida</taxon>
        <taxon>eudicotyledons</taxon>
        <taxon>Gunneridae</taxon>
        <taxon>Pentapetalae</taxon>
        <taxon>Saxifragales</taxon>
        <taxon>Crassulaceae</taxon>
        <taxon>Kalanchoe</taxon>
    </lineage>
</organism>
<dbReference type="Gene3D" id="3.30.40.10">
    <property type="entry name" value="Zinc/RING finger domain, C3HC4 (zinc finger)"/>
    <property type="match status" value="1"/>
</dbReference>
<dbReference type="GO" id="GO:0008270">
    <property type="term" value="F:zinc ion binding"/>
    <property type="evidence" value="ECO:0007669"/>
    <property type="project" value="UniProtKB-KW"/>
</dbReference>
<dbReference type="Gramene" id="Kaladp0095s0493.4.v1.1">
    <property type="protein sequence ID" value="Kaladp0095s0493.4.v1.1"/>
    <property type="gene ID" value="Kaladp0095s0493.v1.1"/>
</dbReference>
<dbReference type="InterPro" id="IPR013083">
    <property type="entry name" value="Znf_RING/FYVE/PHD"/>
</dbReference>
<feature type="compositionally biased region" description="Polar residues" evidence="5">
    <location>
        <begin position="70"/>
        <end position="86"/>
    </location>
</feature>
<evidence type="ECO:0000256" key="1">
    <source>
        <dbReference type="ARBA" id="ARBA00022723"/>
    </source>
</evidence>
<keyword evidence="6" id="KW-0812">Transmembrane</keyword>
<evidence type="ECO:0000313" key="9">
    <source>
        <dbReference type="Proteomes" id="UP000594263"/>
    </source>
</evidence>
<sequence length="428" mass="46502">MANLPLEGRSESPTDSYPLLMERPETISNSEHVIDITRGTDATVSASAHDHPVDPLLGLPSNALRAPESQPSIASAYVPSSNNASTLRRRDSRHRRSPLNSGLWICIELLLTVSQIVASIVVLALSKQEDPHAPLRAWIVGYASGCVAILPLLYWRYCHRNQSLEQDSGQNREISVQGTLTAGTRLSLSFSRPSADDSRQTIATTDNAASGGYRYFGRLNDSRLKATVEYFKMGLDCFFAIWFVVGNVWIFGGGTSAAEAPNLYRLCIVFLTLCCIGYAMPFILCATICCCLPCIISVLGFREDLNQTRGATSESINALPTYKFKLKKTKSGSNRDASSGVEEGGVVAAGTDKERLIAAEDAACCICLARYANNDELREMPCSHFLHKDCVDKWLKINATCPLCKCEVGASVSNSNTSQAPPESDAVN</sequence>
<keyword evidence="2 4" id="KW-0863">Zinc-finger</keyword>
<feature type="transmembrane region" description="Helical" evidence="6">
    <location>
        <begin position="263"/>
        <end position="296"/>
    </location>
</feature>
<dbReference type="Pfam" id="PF13639">
    <property type="entry name" value="zf-RING_2"/>
    <property type="match status" value="1"/>
</dbReference>
<dbReference type="SMART" id="SM00184">
    <property type="entry name" value="RING"/>
    <property type="match status" value="1"/>
</dbReference>
<feature type="domain" description="RING-type" evidence="7">
    <location>
        <begin position="364"/>
        <end position="405"/>
    </location>
</feature>
<evidence type="ECO:0000256" key="5">
    <source>
        <dbReference type="SAM" id="MobiDB-lite"/>
    </source>
</evidence>